<evidence type="ECO:0000313" key="2">
    <source>
        <dbReference type="EMBL" id="MCI2285391.1"/>
    </source>
</evidence>
<dbReference type="InterPro" id="IPR032342">
    <property type="entry name" value="DUF4861"/>
</dbReference>
<keyword evidence="3" id="KW-1185">Reference proteome</keyword>
<dbReference type="PROSITE" id="PS51257">
    <property type="entry name" value="PROKAR_LIPOPROTEIN"/>
    <property type="match status" value="1"/>
</dbReference>
<gene>
    <name evidence="2" type="ORF">L3081_20900</name>
</gene>
<dbReference type="RefSeq" id="WP_242288275.1">
    <property type="nucleotide sequence ID" value="NZ_JAKKSL010000005.1"/>
</dbReference>
<evidence type="ECO:0000313" key="3">
    <source>
        <dbReference type="Proteomes" id="UP001139646"/>
    </source>
</evidence>
<dbReference type="EMBL" id="JAKKSL010000005">
    <property type="protein sequence ID" value="MCI2285391.1"/>
    <property type="molecule type" value="Genomic_DNA"/>
</dbReference>
<keyword evidence="1" id="KW-0732">Signal</keyword>
<proteinExistence type="predicted"/>
<protein>
    <submittedName>
        <fullName evidence="2">DUF4861 domain-containing protein</fullName>
    </submittedName>
</protein>
<dbReference type="Proteomes" id="UP001139646">
    <property type="component" value="Unassembled WGS sequence"/>
</dbReference>
<feature type="signal peptide" evidence="1">
    <location>
        <begin position="1"/>
        <end position="21"/>
    </location>
</feature>
<name>A0ABS9X590_9GAMM</name>
<reference evidence="2" key="1">
    <citation type="submission" date="2022-01" db="EMBL/GenBank/DDBJ databases">
        <title>Colwellia maritima, isolated from seawater.</title>
        <authorList>
            <person name="Kristyanto S."/>
            <person name="Jung J."/>
            <person name="Jeon C.O."/>
        </authorList>
    </citation>
    <scope>NUCLEOTIDE SEQUENCE</scope>
    <source>
        <strain evidence="2">MSW7</strain>
    </source>
</reference>
<evidence type="ECO:0000256" key="1">
    <source>
        <dbReference type="SAM" id="SignalP"/>
    </source>
</evidence>
<comment type="caution">
    <text evidence="2">The sequence shown here is derived from an EMBL/GenBank/DDBJ whole genome shotgun (WGS) entry which is preliminary data.</text>
</comment>
<feature type="chain" id="PRO_5046820047" evidence="1">
    <location>
        <begin position="22"/>
        <end position="314"/>
    </location>
</feature>
<sequence>MINFKKIFILASVVNTLSACGLVDSSTTQNNNSKQNTENVTEANQATTFARFVPERNDDFAWENDLVAFRAYGPFAREFAENAGLDCWLKRVKTPIINKWYKQALEQDMTYHKDWGEGQDNYHVGSSAGCGSSALWLNGKREPLETFTQWKILEQSPEKTRFVLSYKRVIADVEYQEKKEIEIKLGHRVFKATSTFWKDGELAINLPISIGLTTHDEAAISNWDKLTGTVSTWEVIEGYGLGTGVVVNPKRVDEYKLISSLGQKDAGHILAITKTDNKGQVTYYAGYGWEKAREITRFSQWKTYLKSFAKQASF</sequence>
<accession>A0ABS9X590</accession>
<dbReference type="Pfam" id="PF16153">
    <property type="entry name" value="DUF4861"/>
    <property type="match status" value="1"/>
</dbReference>
<organism evidence="2 3">
    <name type="scientific">Colwellia maritima</name>
    <dbReference type="NCBI Taxonomy" id="2912588"/>
    <lineage>
        <taxon>Bacteria</taxon>
        <taxon>Pseudomonadati</taxon>
        <taxon>Pseudomonadota</taxon>
        <taxon>Gammaproteobacteria</taxon>
        <taxon>Alteromonadales</taxon>
        <taxon>Colwelliaceae</taxon>
        <taxon>Colwellia</taxon>
    </lineage>
</organism>